<sequence>MGNHIPIKRGLAVYAGQFTEGQHRRMPGIPTGQKTRGLSGAGYYTGEDEQVGASLFPLDRVWPRYSKTEIMAILGGESYSVTAGNRNGEQTH</sequence>
<accession>A0A6H5I303</accession>
<reference evidence="2 3" key="1">
    <citation type="submission" date="2020-02" db="EMBL/GenBank/DDBJ databases">
        <authorList>
            <person name="Ferguson B K."/>
        </authorList>
    </citation>
    <scope>NUCLEOTIDE SEQUENCE [LARGE SCALE GENOMIC DNA]</scope>
</reference>
<proteinExistence type="predicted"/>
<organism evidence="2 3">
    <name type="scientific">Trichogramma brassicae</name>
    <dbReference type="NCBI Taxonomy" id="86971"/>
    <lineage>
        <taxon>Eukaryota</taxon>
        <taxon>Metazoa</taxon>
        <taxon>Ecdysozoa</taxon>
        <taxon>Arthropoda</taxon>
        <taxon>Hexapoda</taxon>
        <taxon>Insecta</taxon>
        <taxon>Pterygota</taxon>
        <taxon>Neoptera</taxon>
        <taxon>Endopterygota</taxon>
        <taxon>Hymenoptera</taxon>
        <taxon>Apocrita</taxon>
        <taxon>Proctotrupomorpha</taxon>
        <taxon>Chalcidoidea</taxon>
        <taxon>Trichogrammatidae</taxon>
        <taxon>Trichogramma</taxon>
    </lineage>
</organism>
<evidence type="ECO:0000313" key="2">
    <source>
        <dbReference type="EMBL" id="CAB0028994.1"/>
    </source>
</evidence>
<name>A0A6H5I303_9HYME</name>
<keyword evidence="3" id="KW-1185">Reference proteome</keyword>
<dbReference type="Proteomes" id="UP000479190">
    <property type="component" value="Unassembled WGS sequence"/>
</dbReference>
<protein>
    <submittedName>
        <fullName evidence="2">Uncharacterized protein</fullName>
    </submittedName>
</protein>
<evidence type="ECO:0000313" key="3">
    <source>
        <dbReference type="Proteomes" id="UP000479190"/>
    </source>
</evidence>
<gene>
    <name evidence="2" type="ORF">TBRA_LOCUS1098</name>
</gene>
<evidence type="ECO:0000256" key="1">
    <source>
        <dbReference type="SAM" id="MobiDB-lite"/>
    </source>
</evidence>
<dbReference type="EMBL" id="CADCXV010000226">
    <property type="protein sequence ID" value="CAB0028994.1"/>
    <property type="molecule type" value="Genomic_DNA"/>
</dbReference>
<dbReference type="AlphaFoldDB" id="A0A6H5I303"/>
<feature type="region of interest" description="Disordered" evidence="1">
    <location>
        <begin position="22"/>
        <end position="41"/>
    </location>
</feature>